<name>K2QN15_9FLAO</name>
<protein>
    <submittedName>
        <fullName evidence="1">Uncharacterized protein</fullName>
    </submittedName>
</protein>
<evidence type="ECO:0000313" key="2">
    <source>
        <dbReference type="Proteomes" id="UP000007364"/>
    </source>
</evidence>
<gene>
    <name evidence="1" type="ORF">I215_01828</name>
</gene>
<dbReference type="STRING" id="555500.I215_01828"/>
<organism evidence="1 2">
    <name type="scientific">Galbibacter marinus</name>
    <dbReference type="NCBI Taxonomy" id="555500"/>
    <lineage>
        <taxon>Bacteria</taxon>
        <taxon>Pseudomonadati</taxon>
        <taxon>Bacteroidota</taxon>
        <taxon>Flavobacteriia</taxon>
        <taxon>Flavobacteriales</taxon>
        <taxon>Flavobacteriaceae</taxon>
        <taxon>Galbibacter</taxon>
    </lineage>
</organism>
<reference evidence="1 2" key="1">
    <citation type="journal article" date="2012" name="J. Bacteriol.">
        <title>Genome Sequence of Galbibacter marinum Type Strain ck-I2-15.</title>
        <authorList>
            <person name="Lai Q."/>
            <person name="Li C."/>
            <person name="Shao Z."/>
        </authorList>
    </citation>
    <scope>NUCLEOTIDE SEQUENCE [LARGE SCALE GENOMIC DNA]</scope>
    <source>
        <strain evidence="2">ck-I2-15</strain>
    </source>
</reference>
<dbReference type="OrthoDB" id="1408849at2"/>
<accession>K2QN15</accession>
<evidence type="ECO:0000313" key="1">
    <source>
        <dbReference type="EMBL" id="EKF56222.1"/>
    </source>
</evidence>
<proteinExistence type="predicted"/>
<dbReference type="EMBL" id="AMSG01000002">
    <property type="protein sequence ID" value="EKF56222.1"/>
    <property type="molecule type" value="Genomic_DNA"/>
</dbReference>
<dbReference type="AlphaFoldDB" id="K2QN15"/>
<dbReference type="RefSeq" id="WP_008990241.1">
    <property type="nucleotide sequence ID" value="NZ_AMSG01000002.1"/>
</dbReference>
<keyword evidence="2" id="KW-1185">Reference proteome</keyword>
<comment type="caution">
    <text evidence="1">The sequence shown here is derived from an EMBL/GenBank/DDBJ whole genome shotgun (WGS) entry which is preliminary data.</text>
</comment>
<dbReference type="Proteomes" id="UP000007364">
    <property type="component" value="Unassembled WGS sequence"/>
</dbReference>
<sequence>MATMVIDDVVKEVNTYLSHNPKLISTALNAEMSTLDKHTKPITKVKGRFPQGSTLLTNVVQGFKPEWNELGALQIEHKILRNYHQKVNFPIIPAEILSSYWADLYAEGKDPKDMPISKYIIEKELIPKVTSDMAHLEVKGVYDSADLETFGKSMNGIEKILLDLAAGVPDTDHTAFKIPLSALTDSNIVDQVTDFERKLPSLLKSKVKKIFMSENNVERYILDYEDKFGQNKFQNNALKTRLGKREIVAIPFMETDDIFTTTENNFVRLIDVFDGKPAITDVQKQDYKVKIFMEFWKGYDFLINELVVMSNFTDTTYGLGSQALNQKYYGIDGVTPAP</sequence>
<dbReference type="eggNOG" id="ENOG5032JBP">
    <property type="taxonomic scope" value="Bacteria"/>
</dbReference>